<dbReference type="FunFam" id="3.90.79.10:FF:000060">
    <property type="entry name" value="Nudix hydrolase 1"/>
    <property type="match status" value="1"/>
</dbReference>
<dbReference type="SUPFAM" id="SSF55811">
    <property type="entry name" value="Nudix"/>
    <property type="match status" value="1"/>
</dbReference>
<dbReference type="PROSITE" id="PS51462">
    <property type="entry name" value="NUDIX"/>
    <property type="match status" value="1"/>
</dbReference>
<feature type="domain" description="Nudix hydrolase" evidence="1">
    <location>
        <begin position="1"/>
        <end position="133"/>
    </location>
</feature>
<dbReference type="EMBL" id="PFAK01000031">
    <property type="protein sequence ID" value="PIR96284.1"/>
    <property type="molecule type" value="Genomic_DNA"/>
</dbReference>
<dbReference type="GO" id="GO:0006203">
    <property type="term" value="P:dGTP catabolic process"/>
    <property type="evidence" value="ECO:0007669"/>
    <property type="project" value="TreeGrafter"/>
</dbReference>
<name>A0A2H0VB17_9BACT</name>
<dbReference type="PANTHER" id="PTHR16099">
    <property type="entry name" value="8-OXO-DGTP DIPHOSPHATES NUDT15"/>
    <property type="match status" value="1"/>
</dbReference>
<dbReference type="Pfam" id="PF00293">
    <property type="entry name" value="NUDIX"/>
    <property type="match status" value="1"/>
</dbReference>
<dbReference type="Proteomes" id="UP000230922">
    <property type="component" value="Unassembled WGS sequence"/>
</dbReference>
<organism evidence="2 3">
    <name type="scientific">Candidatus Doudnabacteria bacterium CG10_big_fil_rev_8_21_14_0_10_42_18</name>
    <dbReference type="NCBI Taxonomy" id="1974552"/>
    <lineage>
        <taxon>Bacteria</taxon>
        <taxon>Candidatus Doudnaibacteriota</taxon>
    </lineage>
</organism>
<dbReference type="AlphaFoldDB" id="A0A2H0VB17"/>
<comment type="caution">
    <text evidence="2">The sequence shown here is derived from an EMBL/GenBank/DDBJ whole genome shotgun (WGS) entry which is preliminary data.</text>
</comment>
<protein>
    <submittedName>
        <fullName evidence="2">ADP-ribose pyrophosphatase</fullName>
    </submittedName>
</protein>
<dbReference type="GO" id="GO:0035539">
    <property type="term" value="F:8-oxo-7,8-dihydrodeoxyguanosine triphosphate pyrophosphatase activity"/>
    <property type="evidence" value="ECO:0007669"/>
    <property type="project" value="TreeGrafter"/>
</dbReference>
<evidence type="ECO:0000313" key="2">
    <source>
        <dbReference type="EMBL" id="PIR96284.1"/>
    </source>
</evidence>
<sequence>MRPKVGLGIFISNSKNQILLMKRRGSHGAGTWCPPGGHLELRESFLECARKEAKEEVDLNIRQITVLGITNGISFKEDKHYITIHTKATEWEGKPKIMEPNKCSEIGWFSLKELPSPLFLPIANAFKEDSVKI</sequence>
<reference evidence="3" key="1">
    <citation type="submission" date="2017-09" db="EMBL/GenBank/DDBJ databases">
        <title>Depth-based differentiation of microbial function through sediment-hosted aquifers and enrichment of novel symbionts in the deep terrestrial subsurface.</title>
        <authorList>
            <person name="Probst A.J."/>
            <person name="Ladd B."/>
            <person name="Jarett J.K."/>
            <person name="Geller-Mcgrath D.E."/>
            <person name="Sieber C.M.K."/>
            <person name="Emerson J.B."/>
            <person name="Anantharaman K."/>
            <person name="Thomas B.C."/>
            <person name="Malmstrom R."/>
            <person name="Stieglmeier M."/>
            <person name="Klingl A."/>
            <person name="Woyke T."/>
            <person name="Ryan C.M."/>
            <person name="Banfield J.F."/>
        </authorList>
    </citation>
    <scope>NUCLEOTIDE SEQUENCE [LARGE SCALE GENOMIC DNA]</scope>
</reference>
<dbReference type="GO" id="GO:0005829">
    <property type="term" value="C:cytosol"/>
    <property type="evidence" value="ECO:0007669"/>
    <property type="project" value="TreeGrafter"/>
</dbReference>
<dbReference type="Gene3D" id="3.90.79.10">
    <property type="entry name" value="Nucleoside Triphosphate Pyrophosphohydrolase"/>
    <property type="match status" value="1"/>
</dbReference>
<dbReference type="PANTHER" id="PTHR16099:SF5">
    <property type="entry name" value="NUCLEOTIDE TRIPHOSPHATE DIPHOSPHATASE NUDT15"/>
    <property type="match status" value="1"/>
</dbReference>
<gene>
    <name evidence="2" type="ORF">COT92_01930</name>
</gene>
<evidence type="ECO:0000313" key="3">
    <source>
        <dbReference type="Proteomes" id="UP000230922"/>
    </source>
</evidence>
<accession>A0A2H0VB17</accession>
<dbReference type="CDD" id="cd04678">
    <property type="entry name" value="NUDIX_MTH2_Nudt15"/>
    <property type="match status" value="1"/>
</dbReference>
<dbReference type="InterPro" id="IPR000086">
    <property type="entry name" value="NUDIX_hydrolase_dom"/>
</dbReference>
<dbReference type="InterPro" id="IPR015797">
    <property type="entry name" value="NUDIX_hydrolase-like_dom_sf"/>
</dbReference>
<proteinExistence type="predicted"/>
<evidence type="ECO:0000259" key="1">
    <source>
        <dbReference type="PROSITE" id="PS51462"/>
    </source>
</evidence>